<feature type="non-terminal residue" evidence="2">
    <location>
        <position position="1"/>
    </location>
</feature>
<reference evidence="2" key="1">
    <citation type="submission" date="2019-04" db="EMBL/GenBank/DDBJ databases">
        <authorList>
            <person name="Alioto T."/>
            <person name="Alioto T."/>
        </authorList>
    </citation>
    <scope>NUCLEOTIDE SEQUENCE [LARGE SCALE GENOMIC DNA]</scope>
</reference>
<evidence type="ECO:0000313" key="3">
    <source>
        <dbReference type="Proteomes" id="UP000335636"/>
    </source>
</evidence>
<dbReference type="Proteomes" id="UP000335636">
    <property type="component" value="Unassembled WGS sequence"/>
</dbReference>
<feature type="non-terminal residue" evidence="2">
    <location>
        <position position="51"/>
    </location>
</feature>
<sequence length="51" mass="5654">RRQLAPLRQEEFPGDVKGAPRPHSKAWAETSHGSAFVGGTRRRERLLIGSS</sequence>
<proteinExistence type="predicted"/>
<evidence type="ECO:0000256" key="1">
    <source>
        <dbReference type="SAM" id="MobiDB-lite"/>
    </source>
</evidence>
<gene>
    <name evidence="2" type="ORF">MONAX_5E014852</name>
</gene>
<keyword evidence="3" id="KW-1185">Reference proteome</keyword>
<dbReference type="EMBL" id="CABDUW010000262">
    <property type="protein sequence ID" value="VTJ64303.1"/>
    <property type="molecule type" value="Genomic_DNA"/>
</dbReference>
<comment type="caution">
    <text evidence="2">The sequence shown here is derived from an EMBL/GenBank/DDBJ whole genome shotgun (WGS) entry which is preliminary data.</text>
</comment>
<dbReference type="AlphaFoldDB" id="A0A5E4B3K9"/>
<protein>
    <submittedName>
        <fullName evidence="2">Uncharacterized protein</fullName>
    </submittedName>
</protein>
<organism evidence="2 3">
    <name type="scientific">Marmota monax</name>
    <name type="common">Woodchuck</name>
    <dbReference type="NCBI Taxonomy" id="9995"/>
    <lineage>
        <taxon>Eukaryota</taxon>
        <taxon>Metazoa</taxon>
        <taxon>Chordata</taxon>
        <taxon>Craniata</taxon>
        <taxon>Vertebrata</taxon>
        <taxon>Euteleostomi</taxon>
        <taxon>Mammalia</taxon>
        <taxon>Eutheria</taxon>
        <taxon>Euarchontoglires</taxon>
        <taxon>Glires</taxon>
        <taxon>Rodentia</taxon>
        <taxon>Sciuromorpha</taxon>
        <taxon>Sciuridae</taxon>
        <taxon>Xerinae</taxon>
        <taxon>Marmotini</taxon>
        <taxon>Marmota</taxon>
    </lineage>
</organism>
<evidence type="ECO:0000313" key="2">
    <source>
        <dbReference type="EMBL" id="VTJ64303.1"/>
    </source>
</evidence>
<name>A0A5E4B3K9_MARMO</name>
<feature type="region of interest" description="Disordered" evidence="1">
    <location>
        <begin position="1"/>
        <end position="30"/>
    </location>
</feature>
<accession>A0A5E4B3K9</accession>